<dbReference type="InterPro" id="IPR019606">
    <property type="entry name" value="GerMN"/>
</dbReference>
<evidence type="ECO:0000313" key="3">
    <source>
        <dbReference type="EMBL" id="MBB5872686.1"/>
    </source>
</evidence>
<accession>A0A841BYP2</accession>
<sequence length="362" mass="37847">MTPSPGWSEPDEPTEELLRRALRTRAAGADVDPDALSIIRARTRHRSWWHRIRGGAMPFAFTTGSAAAVAATVTAVVVGVGSCAPPTVPDPTLAPGGTSAPATAEPTPSGSPRPASPSAAATTANVPIYYLHDVATKPLLYREFHRLPAGDGSKAAKTKAAITAMLDGRTAYDPDYYSSWPASAAVRSVRVDGNTVTVDLSGAAVNAYDPPSEKAALQQLIWTATAASDADGMKLLLDGKAVGKLWNLLPVSGTLRRGPAVDVLGPVWVIDPQQGAVLSAGPVTVNVAAIVWEATMRVRIRNSADAIVFDKSVLVNAGPPSQGTATVRTQALPAGTYTVEGFYFSARDGSIQAMENHTFTIR</sequence>
<comment type="caution">
    <text evidence="3">The sequence shown here is derived from an EMBL/GenBank/DDBJ whole genome shotgun (WGS) entry which is preliminary data.</text>
</comment>
<dbReference type="Pfam" id="PF10646">
    <property type="entry name" value="Germane"/>
    <property type="match status" value="1"/>
</dbReference>
<evidence type="ECO:0000256" key="1">
    <source>
        <dbReference type="SAM" id="MobiDB-lite"/>
    </source>
</evidence>
<dbReference type="AlphaFoldDB" id="A0A841BYP2"/>
<reference evidence="3 4" key="1">
    <citation type="submission" date="2020-08" db="EMBL/GenBank/DDBJ databases">
        <title>Sequencing the genomes of 1000 actinobacteria strains.</title>
        <authorList>
            <person name="Klenk H.-P."/>
        </authorList>
    </citation>
    <scope>NUCLEOTIDE SEQUENCE [LARGE SCALE GENOMIC DNA]</scope>
    <source>
        <strain evidence="3 4">DSM 45362</strain>
    </source>
</reference>
<dbReference type="Proteomes" id="UP000587527">
    <property type="component" value="Unassembled WGS sequence"/>
</dbReference>
<proteinExistence type="predicted"/>
<dbReference type="EMBL" id="JACHMN010000003">
    <property type="protein sequence ID" value="MBB5872686.1"/>
    <property type="molecule type" value="Genomic_DNA"/>
</dbReference>
<dbReference type="SMART" id="SM00909">
    <property type="entry name" value="Germane"/>
    <property type="match status" value="1"/>
</dbReference>
<feature type="region of interest" description="Disordered" evidence="1">
    <location>
        <begin position="89"/>
        <end position="119"/>
    </location>
</feature>
<organism evidence="3 4">
    <name type="scientific">Allocatelliglobosispora scoriae</name>
    <dbReference type="NCBI Taxonomy" id="643052"/>
    <lineage>
        <taxon>Bacteria</taxon>
        <taxon>Bacillati</taxon>
        <taxon>Actinomycetota</taxon>
        <taxon>Actinomycetes</taxon>
        <taxon>Micromonosporales</taxon>
        <taxon>Micromonosporaceae</taxon>
        <taxon>Allocatelliglobosispora</taxon>
    </lineage>
</organism>
<keyword evidence="4" id="KW-1185">Reference proteome</keyword>
<dbReference type="Pfam" id="PF10648">
    <property type="entry name" value="Gmad2"/>
    <property type="match status" value="1"/>
</dbReference>
<evidence type="ECO:0000259" key="2">
    <source>
        <dbReference type="SMART" id="SM00909"/>
    </source>
</evidence>
<dbReference type="InterPro" id="IPR018911">
    <property type="entry name" value="Gmad2_Ig-like_dom"/>
</dbReference>
<name>A0A841BYP2_9ACTN</name>
<protein>
    <recommendedName>
        <fullName evidence="2">GerMN domain-containing protein</fullName>
    </recommendedName>
</protein>
<dbReference type="RefSeq" id="WP_184842708.1">
    <property type="nucleotide sequence ID" value="NZ_JACHMN010000003.1"/>
</dbReference>
<evidence type="ECO:0000313" key="4">
    <source>
        <dbReference type="Proteomes" id="UP000587527"/>
    </source>
</evidence>
<feature type="domain" description="GerMN" evidence="2">
    <location>
        <begin position="158"/>
        <end position="246"/>
    </location>
</feature>
<gene>
    <name evidence="3" type="ORF">F4553_006120</name>
</gene>